<reference evidence="3" key="1">
    <citation type="submission" date="2016-11" db="EMBL/GenBank/DDBJ databases">
        <authorList>
            <person name="Varghese N."/>
            <person name="Submissions S."/>
        </authorList>
    </citation>
    <scope>NUCLEOTIDE SEQUENCE [LARGE SCALE GENOMIC DNA]</scope>
    <source>
        <strain evidence="3">DSM 17539</strain>
    </source>
</reference>
<accession>A0A1M5CMA4</accession>
<gene>
    <name evidence="2" type="ORF">SAMN03080594_105103</name>
</gene>
<evidence type="ECO:0000256" key="1">
    <source>
        <dbReference type="SAM" id="Phobius"/>
    </source>
</evidence>
<dbReference type="OrthoDB" id="1161679at2"/>
<dbReference type="AlphaFoldDB" id="A0A1M5CMA4"/>
<feature type="transmembrane region" description="Helical" evidence="1">
    <location>
        <begin position="107"/>
        <end position="126"/>
    </location>
</feature>
<name>A0A1M5CMA4_9FLAO</name>
<protein>
    <recommendedName>
        <fullName evidence="4">CAAX protease self-immunity</fullName>
    </recommendedName>
</protein>
<dbReference type="RefSeq" id="WP_072862925.1">
    <property type="nucleotide sequence ID" value="NZ_FQUX01000005.1"/>
</dbReference>
<keyword evidence="3" id="KW-1185">Reference proteome</keyword>
<feature type="transmembrane region" description="Helical" evidence="1">
    <location>
        <begin position="175"/>
        <end position="192"/>
    </location>
</feature>
<evidence type="ECO:0008006" key="4">
    <source>
        <dbReference type="Google" id="ProtNLM"/>
    </source>
</evidence>
<dbReference type="EMBL" id="FQUX01000005">
    <property type="protein sequence ID" value="SHF55542.1"/>
    <property type="molecule type" value="Genomic_DNA"/>
</dbReference>
<feature type="transmembrane region" description="Helical" evidence="1">
    <location>
        <begin position="138"/>
        <end position="155"/>
    </location>
</feature>
<evidence type="ECO:0000313" key="2">
    <source>
        <dbReference type="EMBL" id="SHF55542.1"/>
    </source>
</evidence>
<feature type="transmembrane region" description="Helical" evidence="1">
    <location>
        <begin position="229"/>
        <end position="247"/>
    </location>
</feature>
<keyword evidence="1" id="KW-0812">Transmembrane</keyword>
<keyword evidence="1" id="KW-0472">Membrane</keyword>
<feature type="transmembrane region" description="Helical" evidence="1">
    <location>
        <begin position="198"/>
        <end position="217"/>
    </location>
</feature>
<proteinExistence type="predicted"/>
<sequence>MNYPFVKPKFYLRLIKELTRFIFQPRYLILKDITVRNKVYHTLGLFLIKLVFSLLVANVLAIFYEPTNITDANMANRFTPLVYLLVGGVILPLYEEICFRLSLKFKPLYAALTFTSLSYYLLTKAIYKTNLSLVDETFYTRVLLSLFLGISAYALMYRVKIAQKLAVLWENNIRWIYYLSCVLFAWLHIFNFELNLTNVLLLPIITLPQLFSATIAGYTRLSFGFKYPLFVHMGTNLLFISLTFLPLD</sequence>
<organism evidence="2 3">
    <name type="scientific">Arenibacter palladensis</name>
    <dbReference type="NCBI Taxonomy" id="237373"/>
    <lineage>
        <taxon>Bacteria</taxon>
        <taxon>Pseudomonadati</taxon>
        <taxon>Bacteroidota</taxon>
        <taxon>Flavobacteriia</taxon>
        <taxon>Flavobacteriales</taxon>
        <taxon>Flavobacteriaceae</taxon>
        <taxon>Arenibacter</taxon>
    </lineage>
</organism>
<feature type="transmembrane region" description="Helical" evidence="1">
    <location>
        <begin position="39"/>
        <end position="63"/>
    </location>
</feature>
<feature type="transmembrane region" description="Helical" evidence="1">
    <location>
        <begin position="75"/>
        <end position="95"/>
    </location>
</feature>
<keyword evidence="1" id="KW-1133">Transmembrane helix</keyword>
<dbReference type="Proteomes" id="UP000184406">
    <property type="component" value="Unassembled WGS sequence"/>
</dbReference>
<evidence type="ECO:0000313" key="3">
    <source>
        <dbReference type="Proteomes" id="UP000184406"/>
    </source>
</evidence>